<organism evidence="1 2">
    <name type="scientific">Solanum commersonii</name>
    <name type="common">Commerson's wild potato</name>
    <name type="synonym">Commerson's nightshade</name>
    <dbReference type="NCBI Taxonomy" id="4109"/>
    <lineage>
        <taxon>Eukaryota</taxon>
        <taxon>Viridiplantae</taxon>
        <taxon>Streptophyta</taxon>
        <taxon>Embryophyta</taxon>
        <taxon>Tracheophyta</taxon>
        <taxon>Spermatophyta</taxon>
        <taxon>Magnoliopsida</taxon>
        <taxon>eudicotyledons</taxon>
        <taxon>Gunneridae</taxon>
        <taxon>Pentapetalae</taxon>
        <taxon>asterids</taxon>
        <taxon>lamiids</taxon>
        <taxon>Solanales</taxon>
        <taxon>Solanaceae</taxon>
        <taxon>Solanoideae</taxon>
        <taxon>Solaneae</taxon>
        <taxon>Solanum</taxon>
    </lineage>
</organism>
<dbReference type="OrthoDB" id="10420769at2759"/>
<keyword evidence="2" id="KW-1185">Reference proteome</keyword>
<accession>A0A9J5WRP0</accession>
<sequence length="207" mass="22545">MGKDETRQFYINATMSPSSISSIVRGKHITLTPNDITQILGISNTGWCHYVKRNWPPLDGLPSALDIAMGSGWVRYLSISKYLLSSGKSKPLKMFLGTVNQTAVPTLGRGANAPLQRLCAQLTLKDEEIAALRASRSSAMDQLHVSYGLEHASLVEENSNLKDELAKAATALENDKSTNTANLKDLFDLFKTTPPVVSPVITPSQPF</sequence>
<dbReference type="Proteomes" id="UP000824120">
    <property type="component" value="Chromosome 11"/>
</dbReference>
<proteinExistence type="predicted"/>
<dbReference type="EMBL" id="JACXVP010000011">
    <property type="protein sequence ID" value="KAG5577973.1"/>
    <property type="molecule type" value="Genomic_DNA"/>
</dbReference>
<protein>
    <submittedName>
        <fullName evidence="1">Uncharacterized protein</fullName>
    </submittedName>
</protein>
<name>A0A9J5WRP0_SOLCO</name>
<evidence type="ECO:0000313" key="1">
    <source>
        <dbReference type="EMBL" id="KAG5577973.1"/>
    </source>
</evidence>
<evidence type="ECO:0000313" key="2">
    <source>
        <dbReference type="Proteomes" id="UP000824120"/>
    </source>
</evidence>
<reference evidence="1 2" key="1">
    <citation type="submission" date="2020-09" db="EMBL/GenBank/DDBJ databases">
        <title>De no assembly of potato wild relative species, Solanum commersonii.</title>
        <authorList>
            <person name="Cho K."/>
        </authorList>
    </citation>
    <scope>NUCLEOTIDE SEQUENCE [LARGE SCALE GENOMIC DNA]</scope>
    <source>
        <strain evidence="1">LZ3.2</strain>
        <tissue evidence="1">Leaf</tissue>
    </source>
</reference>
<dbReference type="AlphaFoldDB" id="A0A9J5WRP0"/>
<comment type="caution">
    <text evidence="1">The sequence shown here is derived from an EMBL/GenBank/DDBJ whole genome shotgun (WGS) entry which is preliminary data.</text>
</comment>
<gene>
    <name evidence="1" type="ORF">H5410_058107</name>
</gene>